<comment type="caution">
    <text evidence="4">The sequence shown here is derived from an EMBL/GenBank/DDBJ whole genome shotgun (WGS) entry which is preliminary data.</text>
</comment>
<reference evidence="4 5" key="1">
    <citation type="submission" date="2019-11" db="EMBL/GenBank/DDBJ databases">
        <title>Draft Genome Sequence of Plant Growth-Promoting Rhizosphere-Associated Bacteria.</title>
        <authorList>
            <person name="Vasilyev I.Y."/>
            <person name="Radchenko V."/>
            <person name="Ilnitskaya E.V."/>
        </authorList>
    </citation>
    <scope>NUCLEOTIDE SEQUENCE [LARGE SCALE GENOMIC DNA]</scope>
    <source>
        <strain evidence="4 5">VRA_1sq_f</strain>
    </source>
</reference>
<dbReference type="InterPro" id="IPR000086">
    <property type="entry name" value="NUDIX_hydrolase_dom"/>
</dbReference>
<feature type="non-terminal residue" evidence="4">
    <location>
        <position position="185"/>
    </location>
</feature>
<dbReference type="InterPro" id="IPR015797">
    <property type="entry name" value="NUDIX_hydrolase-like_dom_sf"/>
</dbReference>
<evidence type="ECO:0000256" key="2">
    <source>
        <dbReference type="ARBA" id="ARBA00022801"/>
    </source>
</evidence>
<evidence type="ECO:0000313" key="5">
    <source>
        <dbReference type="Proteomes" id="UP000437575"/>
    </source>
</evidence>
<dbReference type="PANTHER" id="PTHR43046:SF16">
    <property type="entry name" value="ADP-RIBOSE PYROPHOSPHATASE YJHB-RELATED"/>
    <property type="match status" value="1"/>
</dbReference>
<dbReference type="AlphaFoldDB" id="A0A6A8LTD4"/>
<protein>
    <submittedName>
        <fullName evidence="4">NUDIX domain-containing protein</fullName>
    </submittedName>
</protein>
<proteinExistence type="predicted"/>
<dbReference type="CDD" id="cd18889">
    <property type="entry name" value="NUDIX_ADPRase"/>
    <property type="match status" value="1"/>
</dbReference>
<dbReference type="Proteomes" id="UP000437575">
    <property type="component" value="Unassembled WGS sequence"/>
</dbReference>
<evidence type="ECO:0000256" key="1">
    <source>
        <dbReference type="ARBA" id="ARBA00001946"/>
    </source>
</evidence>
<dbReference type="Pfam" id="PF12535">
    <property type="entry name" value="Nudix_N"/>
    <property type="match status" value="1"/>
</dbReference>
<accession>A0A6A8LTD4</accession>
<dbReference type="Gene3D" id="6.10.250.1120">
    <property type="match status" value="1"/>
</dbReference>
<feature type="domain" description="Nudix hydrolase" evidence="3">
    <location>
        <begin position="66"/>
        <end position="185"/>
    </location>
</feature>
<dbReference type="GO" id="GO:0016787">
    <property type="term" value="F:hydrolase activity"/>
    <property type="evidence" value="ECO:0007669"/>
    <property type="project" value="UniProtKB-KW"/>
</dbReference>
<dbReference type="SUPFAM" id="SSF55811">
    <property type="entry name" value="Nudix"/>
    <property type="match status" value="1"/>
</dbReference>
<dbReference type="PROSITE" id="PS51462">
    <property type="entry name" value="NUDIX"/>
    <property type="match status" value="1"/>
</dbReference>
<dbReference type="InterPro" id="IPR059176">
    <property type="entry name" value="UDP-X_N"/>
</dbReference>
<gene>
    <name evidence="4" type="ORF">GKC34_08765</name>
</gene>
<sequence>MDDKLVNWIAELQSIAQAGLTYGKDIYDHERYQRIREITAEMMAAKTGLSLEKVTDLFCGETGYQTPKVDTRAAIFKDNKILLVHESDGTWSLPGGWVEFNLSIKENTVKEIREETGLEATAEKIIAIHDRNKHNVPEYVYGVCKIFVLCRVHGGEFVKNIETTGFEYFAEDEIPTLALAKNNEE</sequence>
<evidence type="ECO:0000259" key="3">
    <source>
        <dbReference type="PROSITE" id="PS51462"/>
    </source>
</evidence>
<name>A0A6A8LTD4_9LACO</name>
<dbReference type="PANTHER" id="PTHR43046">
    <property type="entry name" value="GDP-MANNOSE MANNOSYL HYDROLASE"/>
    <property type="match status" value="1"/>
</dbReference>
<dbReference type="Pfam" id="PF00293">
    <property type="entry name" value="NUDIX"/>
    <property type="match status" value="1"/>
</dbReference>
<comment type="cofactor">
    <cofactor evidence="1">
        <name>Mg(2+)</name>
        <dbReference type="ChEBI" id="CHEBI:18420"/>
    </cofactor>
</comment>
<keyword evidence="2" id="KW-0378">Hydrolase</keyword>
<evidence type="ECO:0000313" key="4">
    <source>
        <dbReference type="EMBL" id="MSE05887.1"/>
    </source>
</evidence>
<dbReference type="EMBL" id="WKKZ01000466">
    <property type="protein sequence ID" value="MSE05887.1"/>
    <property type="molecule type" value="Genomic_DNA"/>
</dbReference>
<organism evidence="4 5">
    <name type="scientific">Ligilactobacillus salivarius</name>
    <dbReference type="NCBI Taxonomy" id="1624"/>
    <lineage>
        <taxon>Bacteria</taxon>
        <taxon>Bacillati</taxon>
        <taxon>Bacillota</taxon>
        <taxon>Bacilli</taxon>
        <taxon>Lactobacillales</taxon>
        <taxon>Lactobacillaceae</taxon>
        <taxon>Ligilactobacillus</taxon>
    </lineage>
</organism>
<dbReference type="Gene3D" id="3.90.79.10">
    <property type="entry name" value="Nucleoside Triphosphate Pyrophosphohydrolase"/>
    <property type="match status" value="1"/>
</dbReference>